<dbReference type="Gene3D" id="2.60.40.1470">
    <property type="entry name" value="ApaG domain"/>
    <property type="match status" value="1"/>
</dbReference>
<feature type="domain" description="ApaG" evidence="1">
    <location>
        <begin position="6"/>
        <end position="127"/>
    </location>
</feature>
<accession>A0A8J7MHC6</accession>
<dbReference type="PANTHER" id="PTHR14289">
    <property type="entry name" value="F-BOX ONLY PROTEIN 3"/>
    <property type="match status" value="1"/>
</dbReference>
<dbReference type="GO" id="GO:0070987">
    <property type="term" value="P:error-free translesion synthesis"/>
    <property type="evidence" value="ECO:0007669"/>
    <property type="project" value="TreeGrafter"/>
</dbReference>
<dbReference type="PROSITE" id="PS51087">
    <property type="entry name" value="APAG"/>
    <property type="match status" value="1"/>
</dbReference>
<dbReference type="Pfam" id="PF04379">
    <property type="entry name" value="DUF525"/>
    <property type="match status" value="1"/>
</dbReference>
<protein>
    <submittedName>
        <fullName evidence="2">ApaG domain</fullName>
    </submittedName>
</protein>
<evidence type="ECO:0000259" key="1">
    <source>
        <dbReference type="PROSITE" id="PS51087"/>
    </source>
</evidence>
<dbReference type="AlphaFoldDB" id="A0A8J7MHC6"/>
<comment type="caution">
    <text evidence="2">The sequence shown here is derived from an EMBL/GenBank/DDBJ whole genome shotgun (WGS) entry which is preliminary data.</text>
</comment>
<dbReference type="EMBL" id="JAENIM010000047">
    <property type="protein sequence ID" value="MBK1792848.1"/>
    <property type="molecule type" value="Genomic_DNA"/>
</dbReference>
<evidence type="ECO:0000313" key="3">
    <source>
        <dbReference type="Proteomes" id="UP000624703"/>
    </source>
</evidence>
<sequence>MSEHFEEIGGLWVEVDDVVYMPTLDAPDHKPHPFIYFLTIHNESEVPVKILARKWVVREKGELVVVEGDGVVGQTPIVSKTQPFAYNSYHVLSGDGEASGSFFGVTEDGRNIRVDIPKFDMVVPDWV</sequence>
<organism evidence="2 3">
    <name type="scientific">Persicirhabdus sediminis</name>
    <dbReference type="NCBI Taxonomy" id="454144"/>
    <lineage>
        <taxon>Bacteria</taxon>
        <taxon>Pseudomonadati</taxon>
        <taxon>Verrucomicrobiota</taxon>
        <taxon>Verrucomicrobiia</taxon>
        <taxon>Verrucomicrobiales</taxon>
        <taxon>Verrucomicrobiaceae</taxon>
        <taxon>Persicirhabdus</taxon>
    </lineage>
</organism>
<evidence type="ECO:0000313" key="2">
    <source>
        <dbReference type="EMBL" id="MBK1792848.1"/>
    </source>
</evidence>
<dbReference type="SUPFAM" id="SSF110069">
    <property type="entry name" value="ApaG-like"/>
    <property type="match status" value="1"/>
</dbReference>
<proteinExistence type="predicted"/>
<name>A0A8J7MHC6_9BACT</name>
<dbReference type="RefSeq" id="WP_200312853.1">
    <property type="nucleotide sequence ID" value="NZ_JAENIM010000047.1"/>
</dbReference>
<dbReference type="InterPro" id="IPR007474">
    <property type="entry name" value="ApaG_domain"/>
</dbReference>
<gene>
    <name evidence="2" type="ORF">JIN82_16910</name>
</gene>
<dbReference type="PANTHER" id="PTHR14289:SF16">
    <property type="entry name" value="POLYMERASE DELTA-INTERACTING PROTEIN 2"/>
    <property type="match status" value="1"/>
</dbReference>
<reference evidence="2" key="1">
    <citation type="submission" date="2021-01" db="EMBL/GenBank/DDBJ databases">
        <title>Modified the classification status of verrucomicrobia.</title>
        <authorList>
            <person name="Feng X."/>
        </authorList>
    </citation>
    <scope>NUCLEOTIDE SEQUENCE</scope>
    <source>
        <strain evidence="2">_KCTC 22039</strain>
    </source>
</reference>
<keyword evidence="3" id="KW-1185">Reference proteome</keyword>
<dbReference type="Proteomes" id="UP000624703">
    <property type="component" value="Unassembled WGS sequence"/>
</dbReference>
<dbReference type="InterPro" id="IPR036767">
    <property type="entry name" value="ApaG_sf"/>
</dbReference>